<dbReference type="PANTHER" id="PTHR43725">
    <property type="entry name" value="UDP-GLUCOSE 4-EPIMERASE"/>
    <property type="match status" value="1"/>
</dbReference>
<organism evidence="3 4">
    <name type="scientific">Thelonectria olida</name>
    <dbReference type="NCBI Taxonomy" id="1576542"/>
    <lineage>
        <taxon>Eukaryota</taxon>
        <taxon>Fungi</taxon>
        <taxon>Dikarya</taxon>
        <taxon>Ascomycota</taxon>
        <taxon>Pezizomycotina</taxon>
        <taxon>Sordariomycetes</taxon>
        <taxon>Hypocreomycetidae</taxon>
        <taxon>Hypocreales</taxon>
        <taxon>Nectriaceae</taxon>
        <taxon>Thelonectria</taxon>
    </lineage>
</organism>
<proteinExistence type="predicted"/>
<dbReference type="Proteomes" id="UP000777438">
    <property type="component" value="Unassembled WGS sequence"/>
</dbReference>
<dbReference type="AlphaFoldDB" id="A0A9P8WDX7"/>
<sequence>MYTNHLTEAEDESSLSSSSSSLSLSCPSPATTPDSEFENGPAHHVRFPISNDRFILVTGGLGYIGSHTCLELLKQGYNVIIVDSLENSFHNVFTSIRKLAEEYCQKNGRFMPMLHFHKVDYRSKSMRFLLESYSDLVTTTPTSPGGSPGLSSQSRIAGVIHFAAYKSVSESILNPIQYYRNNVCGLVDFIELLGKNNIRNFVFSSSATVYGTKADEGKPLREEDLVHHPESYLDENGVEQVRMPQVTGLLSPYARSKYFCEAILADIAYSDPAWRMVALRYFNPIGCDSSGLLGESPRNEPSNLYPVITQVMTGQRAQLDVFGQDWDTRDGTAIRDFIHVSDLARGHIAALDARINEPFRTFNLGTGCGTTVKEAVDSLQVASGQTIPVNMTARREGDVGSCVAANGRSVKELGWRATESIEQCARDLWNFVCKAQVPSKTAQV</sequence>
<dbReference type="GO" id="GO:0005829">
    <property type="term" value="C:cytosol"/>
    <property type="evidence" value="ECO:0007669"/>
    <property type="project" value="TreeGrafter"/>
</dbReference>
<dbReference type="Gene3D" id="3.90.25.10">
    <property type="entry name" value="UDP-galactose 4-epimerase, domain 1"/>
    <property type="match status" value="1"/>
</dbReference>
<comment type="caution">
    <text evidence="3">The sequence shown here is derived from an EMBL/GenBank/DDBJ whole genome shotgun (WGS) entry which is preliminary data.</text>
</comment>
<dbReference type="PANTHER" id="PTHR43725:SF3">
    <property type="entry name" value="UDP-GLUCOSE 4-EPIMERASE (EUROFUNG)"/>
    <property type="match status" value="1"/>
</dbReference>
<accession>A0A9P8WDX7</accession>
<gene>
    <name evidence="3" type="ORF">B0T10DRAFT_535620</name>
</gene>
<dbReference type="Pfam" id="PF01370">
    <property type="entry name" value="Epimerase"/>
    <property type="match status" value="1"/>
</dbReference>
<feature type="region of interest" description="Disordered" evidence="1">
    <location>
        <begin position="1"/>
        <end position="39"/>
    </location>
</feature>
<name>A0A9P8WDX7_9HYPO</name>
<dbReference type="GO" id="GO:0003978">
    <property type="term" value="F:UDP-glucose 4-epimerase activity"/>
    <property type="evidence" value="ECO:0007669"/>
    <property type="project" value="TreeGrafter"/>
</dbReference>
<evidence type="ECO:0000256" key="1">
    <source>
        <dbReference type="SAM" id="MobiDB-lite"/>
    </source>
</evidence>
<dbReference type="InterPro" id="IPR001509">
    <property type="entry name" value="Epimerase_deHydtase"/>
</dbReference>
<keyword evidence="4" id="KW-1185">Reference proteome</keyword>
<feature type="compositionally biased region" description="Low complexity" evidence="1">
    <location>
        <begin position="14"/>
        <end position="25"/>
    </location>
</feature>
<dbReference type="InterPro" id="IPR036291">
    <property type="entry name" value="NAD(P)-bd_dom_sf"/>
</dbReference>
<dbReference type="GO" id="GO:0005996">
    <property type="term" value="P:monosaccharide metabolic process"/>
    <property type="evidence" value="ECO:0007669"/>
    <property type="project" value="TreeGrafter"/>
</dbReference>
<feature type="domain" description="NAD-dependent epimerase/dehydratase" evidence="2">
    <location>
        <begin position="55"/>
        <end position="365"/>
    </location>
</feature>
<evidence type="ECO:0000313" key="4">
    <source>
        <dbReference type="Proteomes" id="UP000777438"/>
    </source>
</evidence>
<dbReference type="Gene3D" id="3.40.50.720">
    <property type="entry name" value="NAD(P)-binding Rossmann-like Domain"/>
    <property type="match status" value="1"/>
</dbReference>
<dbReference type="SUPFAM" id="SSF51735">
    <property type="entry name" value="NAD(P)-binding Rossmann-fold domains"/>
    <property type="match status" value="1"/>
</dbReference>
<evidence type="ECO:0000259" key="2">
    <source>
        <dbReference type="Pfam" id="PF01370"/>
    </source>
</evidence>
<dbReference type="EMBL" id="JAGPYM010000003">
    <property type="protein sequence ID" value="KAH6896746.1"/>
    <property type="molecule type" value="Genomic_DNA"/>
</dbReference>
<evidence type="ECO:0000313" key="3">
    <source>
        <dbReference type="EMBL" id="KAH6896746.1"/>
    </source>
</evidence>
<dbReference type="OrthoDB" id="9402762at2759"/>
<protein>
    <recommendedName>
        <fullName evidence="2">NAD-dependent epimerase/dehydratase domain-containing protein</fullName>
    </recommendedName>
</protein>
<dbReference type="FunFam" id="3.40.50.720:FF:000418">
    <property type="entry name" value="UDP-glucose 4-epimerase 5"/>
    <property type="match status" value="1"/>
</dbReference>
<reference evidence="3 4" key="1">
    <citation type="journal article" date="2021" name="Nat. Commun.">
        <title>Genetic determinants of endophytism in the Arabidopsis root mycobiome.</title>
        <authorList>
            <person name="Mesny F."/>
            <person name="Miyauchi S."/>
            <person name="Thiergart T."/>
            <person name="Pickel B."/>
            <person name="Atanasova L."/>
            <person name="Karlsson M."/>
            <person name="Huettel B."/>
            <person name="Barry K.W."/>
            <person name="Haridas S."/>
            <person name="Chen C."/>
            <person name="Bauer D."/>
            <person name="Andreopoulos W."/>
            <person name="Pangilinan J."/>
            <person name="LaButti K."/>
            <person name="Riley R."/>
            <person name="Lipzen A."/>
            <person name="Clum A."/>
            <person name="Drula E."/>
            <person name="Henrissat B."/>
            <person name="Kohler A."/>
            <person name="Grigoriev I.V."/>
            <person name="Martin F.M."/>
            <person name="Hacquard S."/>
        </authorList>
    </citation>
    <scope>NUCLEOTIDE SEQUENCE [LARGE SCALE GENOMIC DNA]</scope>
    <source>
        <strain evidence="3 4">MPI-CAGE-CH-0241</strain>
    </source>
</reference>